<dbReference type="GO" id="GO:0005319">
    <property type="term" value="F:lipid transporter activity"/>
    <property type="evidence" value="ECO:0007669"/>
    <property type="project" value="TreeGrafter"/>
</dbReference>
<dbReference type="Proteomes" id="UP001642409">
    <property type="component" value="Unassembled WGS sequence"/>
</dbReference>
<evidence type="ECO:0000259" key="6">
    <source>
        <dbReference type="PROSITE" id="PS50893"/>
    </source>
</evidence>
<dbReference type="PANTHER" id="PTHR19229:SF36">
    <property type="entry name" value="ATP-BINDING CASSETTE SUB-FAMILY A MEMBER 2"/>
    <property type="match status" value="1"/>
</dbReference>
<evidence type="ECO:0000256" key="4">
    <source>
        <dbReference type="ARBA" id="ARBA00022840"/>
    </source>
</evidence>
<feature type="domain" description="ABC transporter" evidence="6">
    <location>
        <begin position="516"/>
        <end position="748"/>
    </location>
</feature>
<keyword evidence="4" id="KW-0067">ATP-binding</keyword>
<dbReference type="GO" id="GO:0005524">
    <property type="term" value="F:ATP binding"/>
    <property type="evidence" value="ECO:0007669"/>
    <property type="project" value="UniProtKB-KW"/>
</dbReference>
<dbReference type="InterPro" id="IPR027417">
    <property type="entry name" value="P-loop_NTPase"/>
</dbReference>
<feature type="transmembrane region" description="Helical" evidence="5">
    <location>
        <begin position="1192"/>
        <end position="1213"/>
    </location>
</feature>
<feature type="transmembrane region" description="Helical" evidence="5">
    <location>
        <begin position="1245"/>
        <end position="1269"/>
    </location>
</feature>
<keyword evidence="2" id="KW-0677">Repeat</keyword>
<proteinExistence type="predicted"/>
<dbReference type="GO" id="GO:0140359">
    <property type="term" value="F:ABC-type transporter activity"/>
    <property type="evidence" value="ECO:0007669"/>
    <property type="project" value="InterPro"/>
</dbReference>
<reference evidence="7" key="1">
    <citation type="submission" date="2023-06" db="EMBL/GenBank/DDBJ databases">
        <authorList>
            <person name="Kurt Z."/>
        </authorList>
    </citation>
    <scope>NUCLEOTIDE SEQUENCE</scope>
</reference>
<organism evidence="7">
    <name type="scientific">Hexamita inflata</name>
    <dbReference type="NCBI Taxonomy" id="28002"/>
    <lineage>
        <taxon>Eukaryota</taxon>
        <taxon>Metamonada</taxon>
        <taxon>Diplomonadida</taxon>
        <taxon>Hexamitidae</taxon>
        <taxon>Hexamitinae</taxon>
        <taxon>Hexamita</taxon>
    </lineage>
</organism>
<feature type="transmembrane region" description="Helical" evidence="5">
    <location>
        <begin position="20"/>
        <end position="41"/>
    </location>
</feature>
<feature type="transmembrane region" description="Helical" evidence="5">
    <location>
        <begin position="1276"/>
        <end position="1296"/>
    </location>
</feature>
<keyword evidence="9" id="KW-1185">Reference proteome</keyword>
<feature type="transmembrane region" description="Helical" evidence="5">
    <location>
        <begin position="871"/>
        <end position="895"/>
    </location>
</feature>
<dbReference type="PROSITE" id="PS50893">
    <property type="entry name" value="ABC_TRANSPORTER_2"/>
    <property type="match status" value="2"/>
</dbReference>
<feature type="transmembrane region" description="Helical" evidence="5">
    <location>
        <begin position="296"/>
        <end position="318"/>
    </location>
</feature>
<feature type="transmembrane region" description="Helical" evidence="5">
    <location>
        <begin position="258"/>
        <end position="275"/>
    </location>
</feature>
<feature type="transmembrane region" description="Helical" evidence="5">
    <location>
        <begin position="401"/>
        <end position="421"/>
    </location>
</feature>
<evidence type="ECO:0000256" key="1">
    <source>
        <dbReference type="ARBA" id="ARBA00022448"/>
    </source>
</evidence>
<keyword evidence="5" id="KW-0812">Transmembrane</keyword>
<accession>A0AA86QQM4</accession>
<dbReference type="InterPro" id="IPR017871">
    <property type="entry name" value="ABC_transporter-like_CS"/>
</dbReference>
<evidence type="ECO:0000256" key="2">
    <source>
        <dbReference type="ARBA" id="ARBA00022737"/>
    </source>
</evidence>
<dbReference type="Pfam" id="PF00005">
    <property type="entry name" value="ABC_tran"/>
    <property type="match status" value="2"/>
</dbReference>
<dbReference type="InterPro" id="IPR026082">
    <property type="entry name" value="ABCA"/>
</dbReference>
<sequence>MRHPYKAMLRYELLSIKHQFLFTILIILVPAISLICFKLFFDSALSFGFKNELKPMTTVIDMNWIPKNIVFIEHDGTQTELINNIQQQIIKDNKILKEKRLIKEFDENRLEIKQIEMEQAQINKKAILALQMSYRLGISQDEAANRVNISLEQYQNANFTPSLFNLHFAVNESTNTLTYSLTYNQSMYDLINPLKNDSYTMLTYIDKYRNPIGTSMQIYIENAILISQGKEPIRYTINSFPNKQVNIMDPSIVSHSELQLVIITLTISLCCYLARDRNKQQKTLRILSLDEHCYQIIRMMFGTIIAVLQSILVCISGYLSNFQPFCQISIAGNIVFGVIIGIFITPFCQLISIIFGKSGAILPIIVILVITFVLNFFLEIMIYMIFGAQSIYDQSIMNHNVYYILSIAFPNVNLINILDLARQNTKDITYMISIQQAFSDVSGLNFAKQSNLFNMQTYSLQPIETILTYSAINYLMIFVLNIFLSYIKPEPNYPGVNPFKLFKLRNKQVIDNQFILSNIEITYKKSCIQTMAIENFNCNFEEIGNITKLGLLGVSGAGKTSLLNIVSGQQIASSGQALVLGYNLFKREELYMLRKHIGLCPQANENVLDGFTITENINIICDIFGLTDQNRINQNVTSLQLTESLTKNSCHLSGGMLRRLSLLNCIIPYHDMYIFDEITSGLDPFCCVLINKQILQIDKPFILSTHDMKQVKDVCNYMIIMRQGHILCSDTVINVQFNYNYTSILINYDIQLDITQYLDFLNTIYLTTDYRILYQTNQQCKLLILAGQLPQLRQLTLYLEQLQLNKTIIKFQLERGSLTDIFIQQASVENNQENIILQDNMPQPQVKQDKIIQGLFRLFWKEDINYSIIKLPFSILFVSSAIVITAVTILMYNFLNVYVNNQFSTIIKTQTTIYQQELMMCCGLQSNTQYNLNTIHQQCLNQMCFSDGFSSSLIQSPGLLLDIQNNLPIQNPSTLQINQIDGRNYYNTAIMNNLDYLLIVTKDAKLTLNHIPQSFNVQSTEKDIQNIILNLSVNSSITGYPFNLHQSSDCLNCEAICYYGCVNKNQSCYQECANILLGNTQPLKTFCYSQCTNQSQLTAYFAQVINSTQYFKQPQYSEFKPSEIADSQGWSIKTFPFGSVGIDINRITNQQTLQQPTTISMKRLLTSNQITSINGEVSSFPYYPDQYKSQTFSVFLAVIQSIIVALVFCLPIIKTASLFTHLKITQIENLLSIHGYNKFQLYGAYLIYASLYIALAAIGTTIIAGIINLQQAKYNMLLFCIYLFNIGFSSCVLGMVISKISSDKKHAVFTACMVIIITMFISMFLMNNNFLILVFPHLFAIHRMIYLNHTDADEYYNCLICIMMSIILFTITTKSKSNLTSTNFEILQENQLFNYNIVDDIQIHTIDHKQQEQLDSTLDLYVNKLTVIISNIKVIENISFKIKHNQIFGLLGLSGSGKSVTIKTLIKQLIPFQGKIYLKQKFMLKDNTTEKQNSISYVPQTDILFEQLTVFDHIKIFQTLHGHKNSIYSQQAVQQLGLEKHQNKIVAELSGGMKRRLSILIALMHTKSQVIAFDECSTGLSPDLKIIVWNIINIVNKQFLKSIIISSHYMEEIDALANNMIVLNKGQIAIEQSVHECTGSNTRIIILNGQEEFVPQNSNSYIIHNDEIKTQNMWSQIIADLIQNNKQNWITQSQDFADIFMKMYERLILVGKVE</sequence>
<dbReference type="EMBL" id="CAXDID020000035">
    <property type="protein sequence ID" value="CAL5996751.1"/>
    <property type="molecule type" value="Genomic_DNA"/>
</dbReference>
<dbReference type="PROSITE" id="PS00211">
    <property type="entry name" value="ABC_TRANSPORTER_1"/>
    <property type="match status" value="2"/>
</dbReference>
<keyword evidence="1" id="KW-0813">Transport</keyword>
<dbReference type="EMBL" id="CATOUU010000972">
    <property type="protein sequence ID" value="CAI9964186.1"/>
    <property type="molecule type" value="Genomic_DNA"/>
</dbReference>
<dbReference type="PANTHER" id="PTHR19229">
    <property type="entry name" value="ATP-BINDING CASSETTE TRANSPORTER SUBFAMILY A ABCA"/>
    <property type="match status" value="1"/>
</dbReference>
<evidence type="ECO:0000313" key="8">
    <source>
        <dbReference type="EMBL" id="CAL5996751.1"/>
    </source>
</evidence>
<dbReference type="SMART" id="SM00382">
    <property type="entry name" value="AAA"/>
    <property type="match status" value="2"/>
</dbReference>
<dbReference type="InterPro" id="IPR003593">
    <property type="entry name" value="AAA+_ATPase"/>
</dbReference>
<name>A0AA86QQM4_9EUKA</name>
<dbReference type="SUPFAM" id="SSF52540">
    <property type="entry name" value="P-loop containing nucleoside triphosphate hydrolases"/>
    <property type="match status" value="2"/>
</dbReference>
<dbReference type="GO" id="GO:0016887">
    <property type="term" value="F:ATP hydrolysis activity"/>
    <property type="evidence" value="ECO:0007669"/>
    <property type="project" value="InterPro"/>
</dbReference>
<dbReference type="InterPro" id="IPR003439">
    <property type="entry name" value="ABC_transporter-like_ATP-bd"/>
</dbReference>
<dbReference type="GO" id="GO:0016020">
    <property type="term" value="C:membrane"/>
    <property type="evidence" value="ECO:0007669"/>
    <property type="project" value="InterPro"/>
</dbReference>
<evidence type="ECO:0000256" key="3">
    <source>
        <dbReference type="ARBA" id="ARBA00022741"/>
    </source>
</evidence>
<keyword evidence="5" id="KW-1133">Transmembrane helix</keyword>
<feature type="transmembrane region" description="Helical" evidence="5">
    <location>
        <begin position="362"/>
        <end position="386"/>
    </location>
</feature>
<protein>
    <submittedName>
        <fullName evidence="7">ABC transporter family protein</fullName>
    </submittedName>
    <submittedName>
        <fullName evidence="8">ABC_transporter family protein</fullName>
    </submittedName>
</protein>
<gene>
    <name evidence="8" type="ORF">HINF_LOCUS14916</name>
    <name evidence="7" type="ORF">HINF_LOCUS51831</name>
</gene>
<reference evidence="8 9" key="2">
    <citation type="submission" date="2024-07" db="EMBL/GenBank/DDBJ databases">
        <authorList>
            <person name="Akdeniz Z."/>
        </authorList>
    </citation>
    <scope>NUCLEOTIDE SEQUENCE [LARGE SCALE GENOMIC DNA]</scope>
</reference>
<feature type="transmembrane region" description="Helical" evidence="5">
    <location>
        <begin position="466"/>
        <end position="487"/>
    </location>
</feature>
<evidence type="ECO:0000256" key="5">
    <source>
        <dbReference type="SAM" id="Phobius"/>
    </source>
</evidence>
<comment type="caution">
    <text evidence="7">The sequence shown here is derived from an EMBL/GenBank/DDBJ whole genome shotgun (WGS) entry which is preliminary data.</text>
</comment>
<evidence type="ECO:0000313" key="9">
    <source>
        <dbReference type="Proteomes" id="UP001642409"/>
    </source>
</evidence>
<evidence type="ECO:0000313" key="7">
    <source>
        <dbReference type="EMBL" id="CAI9964186.1"/>
    </source>
</evidence>
<feature type="domain" description="ABC transporter" evidence="6">
    <location>
        <begin position="1420"/>
        <end position="1650"/>
    </location>
</feature>
<feature type="transmembrane region" description="Helical" evidence="5">
    <location>
        <begin position="1308"/>
        <end position="1335"/>
    </location>
</feature>
<dbReference type="Gene3D" id="3.40.50.300">
    <property type="entry name" value="P-loop containing nucleotide triphosphate hydrolases"/>
    <property type="match status" value="2"/>
</dbReference>
<feature type="transmembrane region" description="Helical" evidence="5">
    <location>
        <begin position="1355"/>
        <end position="1373"/>
    </location>
</feature>
<feature type="transmembrane region" description="Helical" evidence="5">
    <location>
        <begin position="330"/>
        <end position="355"/>
    </location>
</feature>
<keyword evidence="5" id="KW-0472">Membrane</keyword>
<keyword evidence="3" id="KW-0547">Nucleotide-binding</keyword>